<evidence type="ECO:0000259" key="1">
    <source>
        <dbReference type="Pfam" id="PF08241"/>
    </source>
</evidence>
<sequence>MNEYLTGRKLYGNDLSLEMIKKWYEEESEAYANIDHKGKVPTEYSYHNLNIVHGYSKLPAKGFKKVLGFGAARGYEIEPIIDTVEHLTIVEPSEQLVSKAIQHIVPEYVKPTPEGRLNFGDDTFDLITCFGTLHHIPNVGFVLSEMIRVLKPDGYLLLREPVQSMGDWRIPRPGLTKNERGIPLNFFETVFNAQPVDVVSRSFCFSLTTHIKKVFGRFFPKPLQFYKTYVVFDKFISGILKPNLKYHPTKRIDRIAPNSVFYVLKKR</sequence>
<accession>A0A368UNB0</accession>
<comment type="caution">
    <text evidence="2">The sequence shown here is derived from an EMBL/GenBank/DDBJ whole genome shotgun (WGS) entry which is preliminary data.</text>
</comment>
<evidence type="ECO:0000313" key="2">
    <source>
        <dbReference type="EMBL" id="RCW30193.1"/>
    </source>
</evidence>
<dbReference type="Proteomes" id="UP000252733">
    <property type="component" value="Unassembled WGS sequence"/>
</dbReference>
<dbReference type="InterPro" id="IPR013216">
    <property type="entry name" value="Methyltransf_11"/>
</dbReference>
<organism evidence="2 3">
    <name type="scientific">Marinilabilia salmonicolor</name>
    <dbReference type="NCBI Taxonomy" id="989"/>
    <lineage>
        <taxon>Bacteria</taxon>
        <taxon>Pseudomonadati</taxon>
        <taxon>Bacteroidota</taxon>
        <taxon>Bacteroidia</taxon>
        <taxon>Marinilabiliales</taxon>
        <taxon>Marinilabiliaceae</taxon>
        <taxon>Marinilabilia</taxon>
    </lineage>
</organism>
<protein>
    <submittedName>
        <fullName evidence="2">Methyltransferase family protein</fullName>
    </submittedName>
</protein>
<dbReference type="AlphaFoldDB" id="A0A368UNB0"/>
<dbReference type="GO" id="GO:0008757">
    <property type="term" value="F:S-adenosylmethionine-dependent methyltransferase activity"/>
    <property type="evidence" value="ECO:0007669"/>
    <property type="project" value="InterPro"/>
</dbReference>
<gene>
    <name evidence="2" type="ORF">DFO77_12318</name>
</gene>
<proteinExistence type="predicted"/>
<dbReference type="CDD" id="cd02440">
    <property type="entry name" value="AdoMet_MTases"/>
    <property type="match status" value="1"/>
</dbReference>
<dbReference type="Pfam" id="PF08241">
    <property type="entry name" value="Methyltransf_11"/>
    <property type="match status" value="1"/>
</dbReference>
<reference evidence="2 3" key="1">
    <citation type="submission" date="2018-07" db="EMBL/GenBank/DDBJ databases">
        <title>Freshwater and sediment microbial communities from various areas in North America, analyzing microbe dynamics in response to fracking.</title>
        <authorList>
            <person name="Lamendella R."/>
        </authorList>
    </citation>
    <scope>NUCLEOTIDE SEQUENCE [LARGE SCALE GENOMIC DNA]</scope>
    <source>
        <strain evidence="2 3">160A</strain>
    </source>
</reference>
<keyword evidence="2" id="KW-0808">Transferase</keyword>
<evidence type="ECO:0000313" key="3">
    <source>
        <dbReference type="Proteomes" id="UP000252733"/>
    </source>
</evidence>
<feature type="domain" description="Methyltransferase type 11" evidence="1">
    <location>
        <begin position="69"/>
        <end position="157"/>
    </location>
</feature>
<dbReference type="InterPro" id="IPR029063">
    <property type="entry name" value="SAM-dependent_MTases_sf"/>
</dbReference>
<dbReference type="GO" id="GO:0032259">
    <property type="term" value="P:methylation"/>
    <property type="evidence" value="ECO:0007669"/>
    <property type="project" value="UniProtKB-KW"/>
</dbReference>
<dbReference type="PANTHER" id="PTHR43861">
    <property type="entry name" value="TRANS-ACONITATE 2-METHYLTRANSFERASE-RELATED"/>
    <property type="match status" value="1"/>
</dbReference>
<dbReference type="Gene3D" id="3.40.50.150">
    <property type="entry name" value="Vaccinia Virus protein VP39"/>
    <property type="match status" value="1"/>
</dbReference>
<dbReference type="SUPFAM" id="SSF53335">
    <property type="entry name" value="S-adenosyl-L-methionine-dependent methyltransferases"/>
    <property type="match status" value="1"/>
</dbReference>
<dbReference type="EMBL" id="QPIZ01000023">
    <property type="protein sequence ID" value="RCW30193.1"/>
    <property type="molecule type" value="Genomic_DNA"/>
</dbReference>
<keyword evidence="2" id="KW-0489">Methyltransferase</keyword>
<name>A0A368UNB0_9BACT</name>
<dbReference type="RefSeq" id="WP_114437673.1">
    <property type="nucleotide sequence ID" value="NZ_QPIZ01000023.1"/>
</dbReference>
<keyword evidence="3" id="KW-1185">Reference proteome</keyword>